<feature type="transmembrane region" description="Helical" evidence="1">
    <location>
        <begin position="12"/>
        <end position="31"/>
    </location>
</feature>
<keyword evidence="1" id="KW-1133">Transmembrane helix</keyword>
<dbReference type="GO" id="GO:0051170">
    <property type="term" value="P:import into nucleus"/>
    <property type="evidence" value="ECO:0007669"/>
    <property type="project" value="TreeGrafter"/>
</dbReference>
<keyword evidence="3" id="KW-1185">Reference proteome</keyword>
<dbReference type="AlphaFoldDB" id="A0AAV4JDW4"/>
<dbReference type="Proteomes" id="UP000762676">
    <property type="component" value="Unassembled WGS sequence"/>
</dbReference>
<proteinExistence type="predicted"/>
<dbReference type="PANTHER" id="PTHR14097:SF7">
    <property type="entry name" value="OXIDOREDUCTASE HTATIP2"/>
    <property type="match status" value="1"/>
</dbReference>
<keyword evidence="1" id="KW-0472">Membrane</keyword>
<evidence type="ECO:0000256" key="1">
    <source>
        <dbReference type="SAM" id="Phobius"/>
    </source>
</evidence>
<comment type="caution">
    <text evidence="2">The sequence shown here is derived from an EMBL/GenBank/DDBJ whole genome shotgun (WGS) entry which is preliminary data.</text>
</comment>
<evidence type="ECO:0000313" key="2">
    <source>
        <dbReference type="EMBL" id="GFS19985.1"/>
    </source>
</evidence>
<dbReference type="Gene3D" id="3.40.50.720">
    <property type="entry name" value="NAD(P)-binding Rossmann-like Domain"/>
    <property type="match status" value="1"/>
</dbReference>
<keyword evidence="1" id="KW-0812">Transmembrane</keyword>
<organism evidence="2 3">
    <name type="scientific">Elysia marginata</name>
    <dbReference type="NCBI Taxonomy" id="1093978"/>
    <lineage>
        <taxon>Eukaryota</taxon>
        <taxon>Metazoa</taxon>
        <taxon>Spiralia</taxon>
        <taxon>Lophotrochozoa</taxon>
        <taxon>Mollusca</taxon>
        <taxon>Gastropoda</taxon>
        <taxon>Heterobranchia</taxon>
        <taxon>Euthyneura</taxon>
        <taxon>Panpulmonata</taxon>
        <taxon>Sacoglossa</taxon>
        <taxon>Placobranchoidea</taxon>
        <taxon>Plakobranchidae</taxon>
        <taxon>Elysia</taxon>
    </lineage>
</organism>
<accession>A0AAV4JDW4</accession>
<dbReference type="GO" id="GO:0005737">
    <property type="term" value="C:cytoplasm"/>
    <property type="evidence" value="ECO:0007669"/>
    <property type="project" value="TreeGrafter"/>
</dbReference>
<dbReference type="SUPFAM" id="SSF51735">
    <property type="entry name" value="NAD(P)-binding Rossmann-fold domains"/>
    <property type="match status" value="1"/>
</dbReference>
<dbReference type="InterPro" id="IPR036291">
    <property type="entry name" value="NAD(P)-bd_dom_sf"/>
</dbReference>
<dbReference type="PANTHER" id="PTHR14097">
    <property type="entry name" value="OXIDOREDUCTASE HTATIP2"/>
    <property type="match status" value="1"/>
</dbReference>
<protein>
    <submittedName>
        <fullName evidence="2">Oxidoreductase HTATIP2</fullName>
    </submittedName>
</protein>
<reference evidence="2 3" key="1">
    <citation type="journal article" date="2021" name="Elife">
        <title>Chloroplast acquisition without the gene transfer in kleptoplastic sea slugs, Plakobranchus ocellatus.</title>
        <authorList>
            <person name="Maeda T."/>
            <person name="Takahashi S."/>
            <person name="Yoshida T."/>
            <person name="Shimamura S."/>
            <person name="Takaki Y."/>
            <person name="Nagai Y."/>
            <person name="Toyoda A."/>
            <person name="Suzuki Y."/>
            <person name="Arimoto A."/>
            <person name="Ishii H."/>
            <person name="Satoh N."/>
            <person name="Nishiyama T."/>
            <person name="Hasebe M."/>
            <person name="Maruyama T."/>
            <person name="Minagawa J."/>
            <person name="Obokata J."/>
            <person name="Shigenobu S."/>
        </authorList>
    </citation>
    <scope>NUCLEOTIDE SEQUENCE [LARGE SCALE GENOMIC DNA]</scope>
</reference>
<dbReference type="EMBL" id="BMAT01013776">
    <property type="protein sequence ID" value="GFS19985.1"/>
    <property type="molecule type" value="Genomic_DNA"/>
</dbReference>
<gene>
    <name evidence="2" type="ORF">ElyMa_006887600</name>
</gene>
<name>A0AAV4JDW4_9GAST</name>
<sequence>MKFLWFRCDVIIPSSALAVFVLILALVGFLVQLELQLIPDSELHCSMASEAAANLNRFRSENHSAFIVGYTGEIGKALVHDLNELKIFKKVVLIGRRQVILDVGPEFEQKVINFDRLDEHRELFRNLDVGFCCLSTTQEKSGTQGFIKVDHDYTVLSAEIAKQQGCKQFSIVSSRGADKKSTLLYPRTKGQVEEALKLMKFQRLSIYRPGMLLSKREEKHLLEVLTGFVLKHVHNFFPTAISTPVDVVVRAMINHVLVPLPGTPQWTLYNNKALHLASGLSRGCPTRNVEL</sequence>
<evidence type="ECO:0000313" key="3">
    <source>
        <dbReference type="Proteomes" id="UP000762676"/>
    </source>
</evidence>